<proteinExistence type="predicted"/>
<dbReference type="KEGG" id="paby:Ga0080574_TMP3029"/>
<gene>
    <name evidence="1" type="ORF">Ga0080574_TMP3029</name>
</gene>
<dbReference type="AlphaFoldDB" id="A0A1P8UVF5"/>
<dbReference type="OrthoDB" id="7904151at2"/>
<reference evidence="1 2" key="1">
    <citation type="submission" date="2016-04" db="EMBL/GenBank/DDBJ databases">
        <title>Deep-sea bacteria in the southern Pacific.</title>
        <authorList>
            <person name="Tang K."/>
        </authorList>
    </citation>
    <scope>NUCLEOTIDE SEQUENCE [LARGE SCALE GENOMIC DNA]</scope>
    <source>
        <strain evidence="1 2">JLT2014</strain>
    </source>
</reference>
<protein>
    <recommendedName>
        <fullName evidence="3">Sulfotransferase family protein</fullName>
    </recommendedName>
</protein>
<evidence type="ECO:0008006" key="3">
    <source>
        <dbReference type="Google" id="ProtNLM"/>
    </source>
</evidence>
<keyword evidence="2" id="KW-1185">Reference proteome</keyword>
<name>A0A1P8UVF5_9RHOB</name>
<dbReference type="EMBL" id="CP015093">
    <property type="protein sequence ID" value="APZ53363.1"/>
    <property type="molecule type" value="Genomic_DNA"/>
</dbReference>
<evidence type="ECO:0000313" key="2">
    <source>
        <dbReference type="Proteomes" id="UP000187059"/>
    </source>
</evidence>
<sequence>MISQAFSETGWQFAPTGRPVTRYQVFGERSSGTNFVKRLIGRNTVLAPTEELGWKHALPHMTAIPADLAAICVVRHAGDWARSMHAKPWHCPPEMQRLPFSEFIRAEWATIADRARYFPQVKALGGVGAPLQLDRDPLTGAPYADLFALRRAKLQGLLSFFNRGCAVVFCRLEAVQAAPEVFLAELQAEFSLPPAPQPYRPVVKRLGAKFLASVEDRPETPLRLSEGDMVFLRDRLDLEQEAALGYRY</sequence>
<accession>A0A1P8UVF5</accession>
<organism evidence="1 2">
    <name type="scientific">Salipiger abyssi</name>
    <dbReference type="NCBI Taxonomy" id="1250539"/>
    <lineage>
        <taxon>Bacteria</taxon>
        <taxon>Pseudomonadati</taxon>
        <taxon>Pseudomonadota</taxon>
        <taxon>Alphaproteobacteria</taxon>
        <taxon>Rhodobacterales</taxon>
        <taxon>Roseobacteraceae</taxon>
        <taxon>Salipiger</taxon>
    </lineage>
</organism>
<dbReference type="RefSeq" id="WP_076701347.1">
    <property type="nucleotide sequence ID" value="NZ_CP015093.1"/>
</dbReference>
<dbReference type="Proteomes" id="UP000187059">
    <property type="component" value="Chromosome"/>
</dbReference>
<evidence type="ECO:0000313" key="1">
    <source>
        <dbReference type="EMBL" id="APZ53363.1"/>
    </source>
</evidence>